<dbReference type="EMBL" id="GL385397">
    <property type="protein sequence ID" value="EJT77199.1"/>
    <property type="molecule type" value="Genomic_DNA"/>
</dbReference>
<dbReference type="RefSeq" id="XP_009223199.1">
    <property type="nucleotide sequence ID" value="XM_009224935.1"/>
</dbReference>
<dbReference type="GeneID" id="20347569"/>
<name>J3P0R6_GAET3</name>
<reference evidence="10" key="4">
    <citation type="journal article" date="2015" name="G3 (Bethesda)">
        <title>Genome sequences of three phytopathogenic species of the Magnaporthaceae family of fungi.</title>
        <authorList>
            <person name="Okagaki L.H."/>
            <person name="Nunes C.C."/>
            <person name="Sailsbery J."/>
            <person name="Clay B."/>
            <person name="Brown D."/>
            <person name="John T."/>
            <person name="Oh Y."/>
            <person name="Young N."/>
            <person name="Fitzgerald M."/>
            <person name="Haas B.J."/>
            <person name="Zeng Q."/>
            <person name="Young S."/>
            <person name="Adiconis X."/>
            <person name="Fan L."/>
            <person name="Levin J.Z."/>
            <person name="Mitchell T.K."/>
            <person name="Okubara P.A."/>
            <person name="Farman M.L."/>
            <person name="Kohn L.M."/>
            <person name="Birren B."/>
            <person name="Ma L.-J."/>
            <person name="Dean R.A."/>
        </authorList>
    </citation>
    <scope>NUCLEOTIDE SEQUENCE</scope>
    <source>
        <strain evidence="10">R3-111a-1</strain>
    </source>
</reference>
<feature type="signal peptide" evidence="7">
    <location>
        <begin position="1"/>
        <end position="21"/>
    </location>
</feature>
<proteinExistence type="predicted"/>
<evidence type="ECO:0000256" key="1">
    <source>
        <dbReference type="ARBA" id="ARBA00004651"/>
    </source>
</evidence>
<keyword evidence="5 6" id="KW-0472">Membrane</keyword>
<dbReference type="VEuPathDB" id="FungiDB:GGTG_07111"/>
<reference evidence="10" key="5">
    <citation type="submission" date="2018-04" db="UniProtKB">
        <authorList>
            <consortium name="EnsemblFungi"/>
        </authorList>
    </citation>
    <scope>IDENTIFICATION</scope>
    <source>
        <strain evidence="10">R3-111a-1</strain>
    </source>
</reference>
<sequence>MQTAIFTTLFAQLWLALLANAAPIAEEVVTATGHGNAWQYGTGGGILGLAVLILDIIVLLEVFKSNRTPAGKLIWGLVVFLFPVIGLIVYWLFSDRAGHNAGYEPVA</sequence>
<keyword evidence="7" id="KW-0732">Signal</keyword>
<evidence type="ECO:0000256" key="4">
    <source>
        <dbReference type="ARBA" id="ARBA00022989"/>
    </source>
</evidence>
<keyword evidence="11" id="KW-1185">Reference proteome</keyword>
<organism evidence="9">
    <name type="scientific">Gaeumannomyces tritici (strain R3-111a-1)</name>
    <name type="common">Wheat and barley take-all root rot fungus</name>
    <name type="synonym">Gaeumannomyces graminis var. tritici</name>
    <dbReference type="NCBI Taxonomy" id="644352"/>
    <lineage>
        <taxon>Eukaryota</taxon>
        <taxon>Fungi</taxon>
        <taxon>Dikarya</taxon>
        <taxon>Ascomycota</taxon>
        <taxon>Pezizomycotina</taxon>
        <taxon>Sordariomycetes</taxon>
        <taxon>Sordariomycetidae</taxon>
        <taxon>Magnaporthales</taxon>
        <taxon>Magnaporthaceae</taxon>
        <taxon>Gaeumannomyces</taxon>
    </lineage>
</organism>
<dbReference type="HOGENOM" id="CLU_164169_0_0_1"/>
<evidence type="ECO:0000256" key="6">
    <source>
        <dbReference type="SAM" id="Phobius"/>
    </source>
</evidence>
<evidence type="ECO:0000256" key="5">
    <source>
        <dbReference type="ARBA" id="ARBA00023136"/>
    </source>
</evidence>
<evidence type="ECO:0000256" key="3">
    <source>
        <dbReference type="ARBA" id="ARBA00022692"/>
    </source>
</evidence>
<comment type="subcellular location">
    <subcellularLocation>
        <location evidence="1">Cell membrane</location>
        <topology evidence="1">Multi-pass membrane protein</topology>
    </subcellularLocation>
</comment>
<dbReference type="GO" id="GO:0005886">
    <property type="term" value="C:plasma membrane"/>
    <property type="evidence" value="ECO:0007669"/>
    <property type="project" value="UniProtKB-SubCell"/>
</dbReference>
<evidence type="ECO:0000313" key="9">
    <source>
        <dbReference type="EMBL" id="EJT77199.1"/>
    </source>
</evidence>
<reference evidence="11" key="1">
    <citation type="submission" date="2010-07" db="EMBL/GenBank/DDBJ databases">
        <title>The genome sequence of Gaeumannomyces graminis var. tritici strain R3-111a-1.</title>
        <authorList>
            <consortium name="The Broad Institute Genome Sequencing Platform"/>
            <person name="Ma L.-J."/>
            <person name="Dead R."/>
            <person name="Young S."/>
            <person name="Zeng Q."/>
            <person name="Koehrsen M."/>
            <person name="Alvarado L."/>
            <person name="Berlin A."/>
            <person name="Chapman S.B."/>
            <person name="Chen Z."/>
            <person name="Freedman E."/>
            <person name="Gellesch M."/>
            <person name="Goldberg J."/>
            <person name="Griggs A."/>
            <person name="Gujja S."/>
            <person name="Heilman E.R."/>
            <person name="Heiman D."/>
            <person name="Hepburn T."/>
            <person name="Howarth C."/>
            <person name="Jen D."/>
            <person name="Larson L."/>
            <person name="Mehta T."/>
            <person name="Neiman D."/>
            <person name="Pearson M."/>
            <person name="Roberts A."/>
            <person name="Saif S."/>
            <person name="Shea T."/>
            <person name="Shenoy N."/>
            <person name="Sisk P."/>
            <person name="Stolte C."/>
            <person name="Sykes S."/>
            <person name="Walk T."/>
            <person name="White J."/>
            <person name="Yandava C."/>
            <person name="Haas B."/>
            <person name="Nusbaum C."/>
            <person name="Birren B."/>
        </authorList>
    </citation>
    <scope>NUCLEOTIDE SEQUENCE [LARGE SCALE GENOMIC DNA]</scope>
    <source>
        <strain evidence="11">R3-111a-1</strain>
    </source>
</reference>
<keyword evidence="2" id="KW-1003">Cell membrane</keyword>
<keyword evidence="4 6" id="KW-1133">Transmembrane helix</keyword>
<feature type="transmembrane region" description="Helical" evidence="6">
    <location>
        <begin position="73"/>
        <end position="93"/>
    </location>
</feature>
<evidence type="ECO:0000313" key="10">
    <source>
        <dbReference type="EnsemblFungi" id="EJT77199"/>
    </source>
</evidence>
<feature type="domain" description="Cardiolipin synthase N-terminal" evidence="8">
    <location>
        <begin position="53"/>
        <end position="93"/>
    </location>
</feature>
<dbReference type="Pfam" id="PF13396">
    <property type="entry name" value="PLDc_N"/>
    <property type="match status" value="1"/>
</dbReference>
<dbReference type="OrthoDB" id="5193244at2759"/>
<protein>
    <recommendedName>
        <fullName evidence="8">Cardiolipin synthase N-terminal domain-containing protein</fullName>
    </recommendedName>
</protein>
<dbReference type="InterPro" id="IPR027379">
    <property type="entry name" value="CLS_N"/>
</dbReference>
<dbReference type="EnsemblFungi" id="EJT77199">
    <property type="protein sequence ID" value="EJT77199"/>
    <property type="gene ID" value="GGTG_07111"/>
</dbReference>
<evidence type="ECO:0000256" key="2">
    <source>
        <dbReference type="ARBA" id="ARBA00022475"/>
    </source>
</evidence>
<reference evidence="9" key="2">
    <citation type="submission" date="2010-07" db="EMBL/GenBank/DDBJ databases">
        <authorList>
            <consortium name="The Broad Institute Genome Sequencing Platform"/>
            <consortium name="Broad Institute Genome Sequencing Center for Infectious Disease"/>
            <person name="Ma L.-J."/>
            <person name="Dead R."/>
            <person name="Young S."/>
            <person name="Zeng Q."/>
            <person name="Koehrsen M."/>
            <person name="Alvarado L."/>
            <person name="Berlin A."/>
            <person name="Chapman S.B."/>
            <person name="Chen Z."/>
            <person name="Freedman E."/>
            <person name="Gellesch M."/>
            <person name="Goldberg J."/>
            <person name="Griggs A."/>
            <person name="Gujja S."/>
            <person name="Heilman E.R."/>
            <person name="Heiman D."/>
            <person name="Hepburn T."/>
            <person name="Howarth C."/>
            <person name="Jen D."/>
            <person name="Larson L."/>
            <person name="Mehta T."/>
            <person name="Neiman D."/>
            <person name="Pearson M."/>
            <person name="Roberts A."/>
            <person name="Saif S."/>
            <person name="Shea T."/>
            <person name="Shenoy N."/>
            <person name="Sisk P."/>
            <person name="Stolte C."/>
            <person name="Sykes S."/>
            <person name="Walk T."/>
            <person name="White J."/>
            <person name="Yandava C."/>
            <person name="Haas B."/>
            <person name="Nusbaum C."/>
            <person name="Birren B."/>
        </authorList>
    </citation>
    <scope>NUCLEOTIDE SEQUENCE</scope>
    <source>
        <strain evidence="9">R3-111a-1</strain>
    </source>
</reference>
<evidence type="ECO:0000259" key="8">
    <source>
        <dbReference type="Pfam" id="PF13396"/>
    </source>
</evidence>
<reference evidence="9" key="3">
    <citation type="submission" date="2010-09" db="EMBL/GenBank/DDBJ databases">
        <title>Annotation of Gaeumannomyces graminis var. tritici R3-111a-1.</title>
        <authorList>
            <consortium name="The Broad Institute Genome Sequencing Platform"/>
            <person name="Ma L.-J."/>
            <person name="Dead R."/>
            <person name="Young S.K."/>
            <person name="Zeng Q."/>
            <person name="Gargeya S."/>
            <person name="Fitzgerald M."/>
            <person name="Haas B."/>
            <person name="Abouelleil A."/>
            <person name="Alvarado L."/>
            <person name="Arachchi H.M."/>
            <person name="Berlin A."/>
            <person name="Brown A."/>
            <person name="Chapman S.B."/>
            <person name="Chen Z."/>
            <person name="Dunbar C."/>
            <person name="Freedman E."/>
            <person name="Gearin G."/>
            <person name="Gellesch M."/>
            <person name="Goldberg J."/>
            <person name="Griggs A."/>
            <person name="Gujja S."/>
            <person name="Heiman D."/>
            <person name="Howarth C."/>
            <person name="Larson L."/>
            <person name="Lui A."/>
            <person name="MacDonald P.J.P."/>
            <person name="Mehta T."/>
            <person name="Montmayeur A."/>
            <person name="Murphy C."/>
            <person name="Neiman D."/>
            <person name="Pearson M."/>
            <person name="Priest M."/>
            <person name="Roberts A."/>
            <person name="Saif S."/>
            <person name="Shea T."/>
            <person name="Shenoy N."/>
            <person name="Sisk P."/>
            <person name="Stolte C."/>
            <person name="Sykes S."/>
            <person name="Yandava C."/>
            <person name="Wortman J."/>
            <person name="Nusbaum C."/>
            <person name="Birren B."/>
        </authorList>
    </citation>
    <scope>NUCLEOTIDE SEQUENCE</scope>
    <source>
        <strain evidence="9">R3-111a-1</strain>
    </source>
</reference>
<keyword evidence="3 6" id="KW-0812">Transmembrane</keyword>
<evidence type="ECO:0000313" key="11">
    <source>
        <dbReference type="Proteomes" id="UP000006039"/>
    </source>
</evidence>
<evidence type="ECO:0000256" key="7">
    <source>
        <dbReference type="SAM" id="SignalP"/>
    </source>
</evidence>
<dbReference type="Proteomes" id="UP000006039">
    <property type="component" value="Unassembled WGS sequence"/>
</dbReference>
<feature type="chain" id="PRO_5015094770" description="Cardiolipin synthase N-terminal domain-containing protein" evidence="7">
    <location>
        <begin position="22"/>
        <end position="107"/>
    </location>
</feature>
<feature type="transmembrane region" description="Helical" evidence="6">
    <location>
        <begin position="37"/>
        <end position="61"/>
    </location>
</feature>
<accession>J3P0R6</accession>
<gene>
    <name evidence="10" type="primary">20347569</name>
    <name evidence="9" type="ORF">GGTG_07111</name>
</gene>
<dbReference type="eggNOG" id="ENOG502SCKV">
    <property type="taxonomic scope" value="Eukaryota"/>
</dbReference>
<dbReference type="AlphaFoldDB" id="J3P0R6"/>